<reference evidence="1" key="1">
    <citation type="submission" date="2017-07" db="EMBL/GenBank/DDBJ databases">
        <authorList>
            <person name="Mikheyev A."/>
            <person name="Grau M."/>
        </authorList>
    </citation>
    <scope>NUCLEOTIDE SEQUENCE</scope>
    <source>
        <tissue evidence="1">Venom_gland</tissue>
    </source>
</reference>
<dbReference type="GO" id="GO:0061343">
    <property type="term" value="P:cell adhesion involved in heart morphogenesis"/>
    <property type="evidence" value="ECO:0007669"/>
    <property type="project" value="TreeGrafter"/>
</dbReference>
<sequence>MGESDHVILEFNITQTQATEHNDTRVLDFKRADFNKLRENLEKIPWLKILKGKTTQESWETLKSMIIEAQTSTIPLRKKNKKSKKKPAWLHKDLWQIERKKGQVQKMERRTYN</sequence>
<evidence type="ECO:0008006" key="2">
    <source>
        <dbReference type="Google" id="ProtNLM"/>
    </source>
</evidence>
<dbReference type="PANTHER" id="PTHR33395:SF22">
    <property type="entry name" value="REVERSE TRANSCRIPTASE DOMAIN-CONTAINING PROTEIN"/>
    <property type="match status" value="1"/>
</dbReference>
<protein>
    <recommendedName>
        <fullName evidence="2">Reverse transcriptase domain-containing protein</fullName>
    </recommendedName>
</protein>
<organism evidence="1">
    <name type="scientific">Micrurus corallinus</name>
    <name type="common">Brazilian coral snake</name>
    <dbReference type="NCBI Taxonomy" id="54390"/>
    <lineage>
        <taxon>Eukaryota</taxon>
        <taxon>Metazoa</taxon>
        <taxon>Chordata</taxon>
        <taxon>Craniata</taxon>
        <taxon>Vertebrata</taxon>
        <taxon>Euteleostomi</taxon>
        <taxon>Lepidosauria</taxon>
        <taxon>Squamata</taxon>
        <taxon>Bifurcata</taxon>
        <taxon>Unidentata</taxon>
        <taxon>Episquamata</taxon>
        <taxon>Toxicofera</taxon>
        <taxon>Serpentes</taxon>
        <taxon>Colubroidea</taxon>
        <taxon>Elapidae</taxon>
        <taxon>Elapinae</taxon>
        <taxon>Micrurus</taxon>
    </lineage>
</organism>
<dbReference type="GO" id="GO:0031012">
    <property type="term" value="C:extracellular matrix"/>
    <property type="evidence" value="ECO:0007669"/>
    <property type="project" value="TreeGrafter"/>
</dbReference>
<dbReference type="EMBL" id="IACJ01015274">
    <property type="protein sequence ID" value="LAA38033.1"/>
    <property type="molecule type" value="Transcribed_RNA"/>
</dbReference>
<name>A0A2D4ES36_MICCO</name>
<dbReference type="AlphaFoldDB" id="A0A2D4ES36"/>
<dbReference type="GO" id="GO:0007508">
    <property type="term" value="P:larval heart development"/>
    <property type="evidence" value="ECO:0007669"/>
    <property type="project" value="TreeGrafter"/>
</dbReference>
<proteinExistence type="predicted"/>
<dbReference type="PANTHER" id="PTHR33395">
    <property type="entry name" value="TRANSCRIPTASE, PUTATIVE-RELATED-RELATED"/>
    <property type="match status" value="1"/>
</dbReference>
<reference evidence="1" key="2">
    <citation type="submission" date="2017-11" db="EMBL/GenBank/DDBJ databases">
        <title>Coralsnake Venomics: Analyses of Venom Gland Transcriptomes and Proteomes of Six Brazilian Taxa.</title>
        <authorList>
            <person name="Aird S.D."/>
            <person name="Jorge da Silva N."/>
            <person name="Qiu L."/>
            <person name="Villar-Briones A."/>
            <person name="Aparecida-Saddi V."/>
            <person name="Campos-Telles M.P."/>
            <person name="Grau M."/>
            <person name="Mikheyev A.S."/>
        </authorList>
    </citation>
    <scope>NUCLEOTIDE SEQUENCE</scope>
    <source>
        <tissue evidence="1">Venom_gland</tissue>
    </source>
</reference>
<evidence type="ECO:0000313" key="1">
    <source>
        <dbReference type="EMBL" id="LAA38033.1"/>
    </source>
</evidence>
<accession>A0A2D4ES36</accession>